<reference evidence="2" key="1">
    <citation type="journal article" date="2020" name="mSystems">
        <title>Genome- and Community-Level Interaction Insights into Carbon Utilization and Element Cycling Functions of Hydrothermarchaeota in Hydrothermal Sediment.</title>
        <authorList>
            <person name="Zhou Z."/>
            <person name="Liu Y."/>
            <person name="Xu W."/>
            <person name="Pan J."/>
            <person name="Luo Z.H."/>
            <person name="Li M."/>
        </authorList>
    </citation>
    <scope>NUCLEOTIDE SEQUENCE [LARGE SCALE GENOMIC DNA]</scope>
    <source>
        <strain evidence="2">SpSt-876</strain>
    </source>
</reference>
<dbReference type="GO" id="GO:0032259">
    <property type="term" value="P:methylation"/>
    <property type="evidence" value="ECO:0007669"/>
    <property type="project" value="UniProtKB-KW"/>
</dbReference>
<evidence type="ECO:0000313" key="2">
    <source>
        <dbReference type="EMBL" id="HHS51551.1"/>
    </source>
</evidence>
<dbReference type="SUPFAM" id="SSF53335">
    <property type="entry name" value="S-adenosyl-L-methionine-dependent methyltransferases"/>
    <property type="match status" value="1"/>
</dbReference>
<dbReference type="Gene3D" id="3.40.50.150">
    <property type="entry name" value="Vaccinia Virus protein VP39"/>
    <property type="match status" value="1"/>
</dbReference>
<keyword evidence="2" id="KW-0808">Transferase</keyword>
<feature type="domain" description="Methyltransferase type 11" evidence="1">
    <location>
        <begin position="23"/>
        <end position="117"/>
    </location>
</feature>
<dbReference type="CDD" id="cd02440">
    <property type="entry name" value="AdoMet_MTases"/>
    <property type="match status" value="1"/>
</dbReference>
<accession>A0A7C6A859</accession>
<evidence type="ECO:0000259" key="1">
    <source>
        <dbReference type="Pfam" id="PF08241"/>
    </source>
</evidence>
<dbReference type="Pfam" id="PF08241">
    <property type="entry name" value="Methyltransf_11"/>
    <property type="match status" value="1"/>
</dbReference>
<gene>
    <name evidence="2" type="ORF">ENW73_01615</name>
</gene>
<dbReference type="InterPro" id="IPR029063">
    <property type="entry name" value="SAM-dependent_MTases_sf"/>
</dbReference>
<dbReference type="EMBL" id="DTLI01000036">
    <property type="protein sequence ID" value="HHS51551.1"/>
    <property type="molecule type" value="Genomic_DNA"/>
</dbReference>
<comment type="caution">
    <text evidence="2">The sequence shown here is derived from an EMBL/GenBank/DDBJ whole genome shotgun (WGS) entry which is preliminary data.</text>
</comment>
<dbReference type="PANTHER" id="PTHR42912">
    <property type="entry name" value="METHYLTRANSFERASE"/>
    <property type="match status" value="1"/>
</dbReference>
<dbReference type="InterPro" id="IPR050508">
    <property type="entry name" value="Methyltransf_Superfamily"/>
</dbReference>
<sequence>MAHINHFELLKDLIRSRPCYIALDIGTGQGKSALPLIELFPRVVAIDSCADCILNGRKLLYPYRKRLRLKIMDGAVLRFPEATFDCVTSYWSFHHYRYLNRILQEIYRVLQPGGLFFGVDHLDQAGNQKQNNYLELHKLKIEVERALGKDHFDLILPEAMIKTLKKIGFIDIGFELFLSGNRELKLPKNPFPQEDLLTRIKSMASQLKASIELVSSKRDEYSNRLAKILERIERIGVEHQPYYAVYGRKPLAE</sequence>
<dbReference type="InterPro" id="IPR013216">
    <property type="entry name" value="Methyltransf_11"/>
</dbReference>
<keyword evidence="2" id="KW-0489">Methyltransferase</keyword>
<organism evidence="2">
    <name type="scientific">candidate division WOR-3 bacterium</name>
    <dbReference type="NCBI Taxonomy" id="2052148"/>
    <lineage>
        <taxon>Bacteria</taxon>
        <taxon>Bacteria division WOR-3</taxon>
    </lineage>
</organism>
<protein>
    <submittedName>
        <fullName evidence="2">Class I SAM-dependent methyltransferase</fullName>
    </submittedName>
</protein>
<dbReference type="GO" id="GO:0008757">
    <property type="term" value="F:S-adenosylmethionine-dependent methyltransferase activity"/>
    <property type="evidence" value="ECO:0007669"/>
    <property type="project" value="InterPro"/>
</dbReference>
<name>A0A7C6A859_UNCW3</name>
<proteinExistence type="predicted"/>
<dbReference type="AlphaFoldDB" id="A0A7C6A859"/>